<dbReference type="OrthoDB" id="9771966at2"/>
<dbReference type="InterPro" id="IPR023116">
    <property type="entry name" value="Phosphonoacetate_hydro_insert"/>
</dbReference>
<dbReference type="AlphaFoldDB" id="A0A5B1BM87"/>
<accession>A0A5B1BM87</accession>
<protein>
    <submittedName>
        <fullName evidence="1">Alkaline phosphatase family protein</fullName>
    </submittedName>
</protein>
<organism evidence="1 2">
    <name type="scientific">Mycobacterium simiae</name>
    <name type="common">Mycobacterium habana</name>
    <dbReference type="NCBI Taxonomy" id="1784"/>
    <lineage>
        <taxon>Bacteria</taxon>
        <taxon>Bacillati</taxon>
        <taxon>Actinomycetota</taxon>
        <taxon>Actinomycetes</taxon>
        <taxon>Mycobacteriales</taxon>
        <taxon>Mycobacteriaceae</taxon>
        <taxon>Mycobacterium</taxon>
        <taxon>Mycobacterium simiae complex</taxon>
    </lineage>
</organism>
<name>A0A5B1BM87_MYCSI</name>
<reference evidence="1 2" key="1">
    <citation type="submission" date="2019-09" db="EMBL/GenBank/DDBJ databases">
        <title>Report of infection by Mycobacterium simiae a patient suffering from pulmonary tuberculosis.</title>
        <authorList>
            <person name="Mohanty P.S."/>
            <person name="Bansal A.K."/>
            <person name="Singh H."/>
            <person name="Sharma S."/>
            <person name="Patil S.A."/>
            <person name="Upadhaya P."/>
            <person name="Singh P.K."/>
            <person name="Kumar D."/>
            <person name="Kumar S."/>
            <person name="Singh R.K."/>
            <person name="Chaudhary B."/>
        </authorList>
    </citation>
    <scope>NUCLEOTIDE SEQUENCE [LARGE SCALE GENOMIC DNA]</scope>
    <source>
        <strain evidence="1 2">JAL-560-SIM</strain>
    </source>
</reference>
<dbReference type="InterPro" id="IPR017850">
    <property type="entry name" value="Alkaline_phosphatase_core_sf"/>
</dbReference>
<dbReference type="EMBL" id="VTZN01000085">
    <property type="protein sequence ID" value="KAA1249556.1"/>
    <property type="molecule type" value="Genomic_DNA"/>
</dbReference>
<dbReference type="Proteomes" id="UP000324701">
    <property type="component" value="Unassembled WGS sequence"/>
</dbReference>
<dbReference type="Gene3D" id="3.30.1360.110">
    <property type="entry name" value="Domain 2, Phosphonoacetate Hydrolase"/>
    <property type="match status" value="1"/>
</dbReference>
<keyword evidence="2" id="KW-1185">Reference proteome</keyword>
<gene>
    <name evidence="1" type="ORF">F0Q45_14600</name>
</gene>
<proteinExistence type="predicted"/>
<feature type="non-terminal residue" evidence="1">
    <location>
        <position position="1"/>
    </location>
</feature>
<sequence>RAFAVADHQTAHVYVSDESDIARVAEVIKALDGVEQVLDRHAQQHLAVDHPRSGELVAVAEPAAWFTYYYWLDDDRAPEFAPCVDIHRKPGYDPAELLMNPDDRTAKVKAGVALIKKALGFRYTMDVIALNGNHVRGTHGRVPDSDEERPVIITSSPDHLLAGSAGPMPATAVRDVVLHAHGSPRD</sequence>
<evidence type="ECO:0000313" key="1">
    <source>
        <dbReference type="EMBL" id="KAA1249556.1"/>
    </source>
</evidence>
<dbReference type="SUPFAM" id="SSF53649">
    <property type="entry name" value="Alkaline phosphatase-like"/>
    <property type="match status" value="1"/>
</dbReference>
<evidence type="ECO:0000313" key="2">
    <source>
        <dbReference type="Proteomes" id="UP000324701"/>
    </source>
</evidence>
<comment type="caution">
    <text evidence="1">The sequence shown here is derived from an EMBL/GenBank/DDBJ whole genome shotgun (WGS) entry which is preliminary data.</text>
</comment>